<feature type="compositionally biased region" description="Polar residues" evidence="1">
    <location>
        <begin position="292"/>
        <end position="318"/>
    </location>
</feature>
<dbReference type="OrthoDB" id="5401332at2759"/>
<proteinExistence type="predicted"/>
<dbReference type="PANTHER" id="PTHR40018:SF1">
    <property type="entry name" value="[PSI+] INDUCTION PROTEIN 2"/>
    <property type="match status" value="1"/>
</dbReference>
<accession>A0A9W9LVQ8</accession>
<protein>
    <submittedName>
        <fullName evidence="2">Uncharacterized protein</fullName>
    </submittedName>
</protein>
<dbReference type="AlphaFoldDB" id="A0A9W9LVQ8"/>
<evidence type="ECO:0000313" key="2">
    <source>
        <dbReference type="EMBL" id="KAJ5179831.1"/>
    </source>
</evidence>
<feature type="compositionally biased region" description="Basic and acidic residues" evidence="1">
    <location>
        <begin position="114"/>
        <end position="126"/>
    </location>
</feature>
<feature type="compositionally biased region" description="Pro residues" evidence="1">
    <location>
        <begin position="59"/>
        <end position="77"/>
    </location>
</feature>
<dbReference type="Proteomes" id="UP001146351">
    <property type="component" value="Unassembled WGS sequence"/>
</dbReference>
<dbReference type="EMBL" id="JAPQKO010000002">
    <property type="protein sequence ID" value="KAJ5179831.1"/>
    <property type="molecule type" value="Genomic_DNA"/>
</dbReference>
<organism evidence="2 3">
    <name type="scientific">Penicillium capsulatum</name>
    <dbReference type="NCBI Taxonomy" id="69766"/>
    <lineage>
        <taxon>Eukaryota</taxon>
        <taxon>Fungi</taxon>
        <taxon>Dikarya</taxon>
        <taxon>Ascomycota</taxon>
        <taxon>Pezizomycotina</taxon>
        <taxon>Eurotiomycetes</taxon>
        <taxon>Eurotiomycetidae</taxon>
        <taxon>Eurotiales</taxon>
        <taxon>Aspergillaceae</taxon>
        <taxon>Penicillium</taxon>
    </lineage>
</organism>
<reference evidence="2" key="1">
    <citation type="submission" date="2022-11" db="EMBL/GenBank/DDBJ databases">
        <authorList>
            <person name="Petersen C."/>
        </authorList>
    </citation>
    <scope>NUCLEOTIDE SEQUENCE</scope>
    <source>
        <strain evidence="2">IBT 21917</strain>
    </source>
</reference>
<dbReference type="GO" id="GO:0005886">
    <property type="term" value="C:plasma membrane"/>
    <property type="evidence" value="ECO:0007669"/>
    <property type="project" value="TreeGrafter"/>
</dbReference>
<comment type="caution">
    <text evidence="2">The sequence shown here is derived from an EMBL/GenBank/DDBJ whole genome shotgun (WGS) entry which is preliminary data.</text>
</comment>
<reference evidence="2" key="2">
    <citation type="journal article" date="2023" name="IMA Fungus">
        <title>Comparative genomic study of the Penicillium genus elucidates a diverse pangenome and 15 lateral gene transfer events.</title>
        <authorList>
            <person name="Petersen C."/>
            <person name="Sorensen T."/>
            <person name="Nielsen M.R."/>
            <person name="Sondergaard T.E."/>
            <person name="Sorensen J.L."/>
            <person name="Fitzpatrick D.A."/>
            <person name="Frisvad J.C."/>
            <person name="Nielsen K.L."/>
        </authorList>
    </citation>
    <scope>NUCLEOTIDE SEQUENCE</scope>
    <source>
        <strain evidence="2">IBT 21917</strain>
    </source>
</reference>
<evidence type="ECO:0000313" key="3">
    <source>
        <dbReference type="Proteomes" id="UP001146351"/>
    </source>
</evidence>
<keyword evidence="3" id="KW-1185">Reference proteome</keyword>
<feature type="region of interest" description="Disordered" evidence="1">
    <location>
        <begin position="50"/>
        <end position="318"/>
    </location>
</feature>
<dbReference type="GO" id="GO:0005935">
    <property type="term" value="C:cellular bud neck"/>
    <property type="evidence" value="ECO:0007669"/>
    <property type="project" value="TreeGrafter"/>
</dbReference>
<dbReference type="PANTHER" id="PTHR40018">
    <property type="entry name" value="[PSI+] INDUCTION PROTEIN 2"/>
    <property type="match status" value="1"/>
</dbReference>
<dbReference type="InterPro" id="IPR037504">
    <property type="entry name" value="PSI_induc_2"/>
</dbReference>
<feature type="compositionally biased region" description="Low complexity" evidence="1">
    <location>
        <begin position="199"/>
        <end position="209"/>
    </location>
</feature>
<feature type="region of interest" description="Disordered" evidence="1">
    <location>
        <begin position="336"/>
        <end position="441"/>
    </location>
</feature>
<gene>
    <name evidence="2" type="ORF">N7492_003041</name>
</gene>
<feature type="compositionally biased region" description="Low complexity" evidence="1">
    <location>
        <begin position="362"/>
        <end position="382"/>
    </location>
</feature>
<name>A0A9W9LVQ8_9EURO</name>
<feature type="compositionally biased region" description="Polar residues" evidence="1">
    <location>
        <begin position="84"/>
        <end position="97"/>
    </location>
</feature>
<sequence length="441" mass="46956">MGPTNMALWARDATSEVKAAPSTFTNWDKCMAKSYCNCCCPSGRRRNKAPKYYDDPTYHHPPPPKPTYQQPPTPTPPVYRGAVQTATFDNASKSATSKVDEDSLPAMPTWAGATDKRVEDPNHHEDVEMEPLNPQDRKQGAGTPLHPGSAYSEYPSDRTSPAAGAVGYRGFGPTDPYARRSPVPTTGFAAAQDPYGRRSPGPALASPAPAVDPYGRRSPGPAAAMDPYGRRSPGPAAAMDPYGRRSPGPAVAMDPYGRRSPGPAAIYTGAPDPYAPPRSPGLASPVGAPSPYDNQPYHQQSYDDYGHNNANQYHAVSSPSPVAAYNPANTYSPVPMALSPSSEPRHTPAPVAGFQRQPSFGSSQYPPSYTTQPPYRGVSPAIPSSPPPAFQAYTPAENTHEYGGTAHEYGTAISTADPSRDRPPSLLQSGRKPGPNTTPHF</sequence>
<evidence type="ECO:0000256" key="1">
    <source>
        <dbReference type="SAM" id="MobiDB-lite"/>
    </source>
</evidence>